<proteinExistence type="predicted"/>
<dbReference type="Pfam" id="PF01545">
    <property type="entry name" value="Cation_efflux"/>
    <property type="match status" value="1"/>
</dbReference>
<evidence type="ECO:0000256" key="1">
    <source>
        <dbReference type="ARBA" id="ARBA00004141"/>
    </source>
</evidence>
<evidence type="ECO:0000256" key="5">
    <source>
        <dbReference type="SAM" id="Phobius"/>
    </source>
</evidence>
<feature type="domain" description="Cation efflux protein transmembrane" evidence="6">
    <location>
        <begin position="24"/>
        <end position="216"/>
    </location>
</feature>
<dbReference type="STRING" id="112248.SAMN05444392_103259"/>
<evidence type="ECO:0000259" key="6">
    <source>
        <dbReference type="Pfam" id="PF01545"/>
    </source>
</evidence>
<dbReference type="EMBL" id="FQVL01000003">
    <property type="protein sequence ID" value="SHE81635.1"/>
    <property type="molecule type" value="Genomic_DNA"/>
</dbReference>
<dbReference type="PANTHER" id="PTHR11562:SF17">
    <property type="entry name" value="RE54080P-RELATED"/>
    <property type="match status" value="1"/>
</dbReference>
<protein>
    <submittedName>
        <fullName evidence="7">Cation diffusion facilitator family transporter</fullName>
    </submittedName>
</protein>
<keyword evidence="4 5" id="KW-0472">Membrane</keyword>
<comment type="subcellular location">
    <subcellularLocation>
        <location evidence="1">Membrane</location>
        <topology evidence="1">Multi-pass membrane protein</topology>
    </subcellularLocation>
</comment>
<dbReference type="InterPro" id="IPR002524">
    <property type="entry name" value="Cation_efflux"/>
</dbReference>
<dbReference type="InterPro" id="IPR027469">
    <property type="entry name" value="Cation_efflux_TMD_sf"/>
</dbReference>
<dbReference type="PANTHER" id="PTHR11562">
    <property type="entry name" value="CATION EFFLUX PROTEIN/ ZINC TRANSPORTER"/>
    <property type="match status" value="1"/>
</dbReference>
<organism evidence="7 8">
    <name type="scientific">Seinonella peptonophila</name>
    <dbReference type="NCBI Taxonomy" id="112248"/>
    <lineage>
        <taxon>Bacteria</taxon>
        <taxon>Bacillati</taxon>
        <taxon>Bacillota</taxon>
        <taxon>Bacilli</taxon>
        <taxon>Bacillales</taxon>
        <taxon>Thermoactinomycetaceae</taxon>
        <taxon>Seinonella</taxon>
    </lineage>
</organism>
<keyword evidence="2 5" id="KW-0812">Transmembrane</keyword>
<gene>
    <name evidence="7" type="ORF">SAMN05444392_103259</name>
</gene>
<dbReference type="SUPFAM" id="SSF161111">
    <property type="entry name" value="Cation efflux protein transmembrane domain-like"/>
    <property type="match status" value="1"/>
</dbReference>
<dbReference type="RefSeq" id="WP_139279031.1">
    <property type="nucleotide sequence ID" value="NZ_FQVL01000003.1"/>
</dbReference>
<dbReference type="NCBIfam" id="TIGR01297">
    <property type="entry name" value="CDF"/>
    <property type="match status" value="1"/>
</dbReference>
<dbReference type="AlphaFoldDB" id="A0A1M4WKA1"/>
<feature type="transmembrane region" description="Helical" evidence="5">
    <location>
        <begin position="90"/>
        <end position="109"/>
    </location>
</feature>
<dbReference type="InterPro" id="IPR050681">
    <property type="entry name" value="CDF/SLC30A"/>
</dbReference>
<feature type="transmembrane region" description="Helical" evidence="5">
    <location>
        <begin position="47"/>
        <end position="69"/>
    </location>
</feature>
<feature type="transmembrane region" description="Helical" evidence="5">
    <location>
        <begin position="21"/>
        <end position="41"/>
    </location>
</feature>
<accession>A0A1M4WKA1</accession>
<dbReference type="OrthoDB" id="9809646at2"/>
<evidence type="ECO:0000313" key="7">
    <source>
        <dbReference type="EMBL" id="SHE81635.1"/>
    </source>
</evidence>
<evidence type="ECO:0000256" key="4">
    <source>
        <dbReference type="ARBA" id="ARBA00023136"/>
    </source>
</evidence>
<keyword evidence="8" id="KW-1185">Reference proteome</keyword>
<dbReference type="Gene3D" id="1.20.1510.10">
    <property type="entry name" value="Cation efflux protein transmembrane domain"/>
    <property type="match status" value="1"/>
</dbReference>
<feature type="transmembrane region" description="Helical" evidence="5">
    <location>
        <begin position="124"/>
        <end position="145"/>
    </location>
</feature>
<dbReference type="Proteomes" id="UP000184476">
    <property type="component" value="Unassembled WGS sequence"/>
</dbReference>
<dbReference type="InterPro" id="IPR058533">
    <property type="entry name" value="Cation_efflux_TM"/>
</dbReference>
<evidence type="ECO:0000256" key="2">
    <source>
        <dbReference type="ARBA" id="ARBA00022692"/>
    </source>
</evidence>
<sequence>MKIKPWVKKIDLKINSWSKLKLMKIAALAMLILASFELFVATIAHSLALRGIALHMYADAALIAANIVVMIRANKGRTNRYNDGFDKLKALCAALNGLTLWGIALWMVVEAVERWREPQSIEGGWVMVASICGLLVNGFFAFYLNHHGEDEEEHHELIVKAVFLDMIFDMLGDLCSFAGAAIIAIGQATGQSWSLVDPAISILIAGMIFYHSGQELIRPSWTILLDKCPQSIDYAQALQGLELVVDGLQGQVKGLKIMQRGDHNIYVRCEVFLPFGEFNTESKKIDQFFNRLTKEKGFSLELDLISRALKM</sequence>
<evidence type="ECO:0000313" key="8">
    <source>
        <dbReference type="Proteomes" id="UP000184476"/>
    </source>
</evidence>
<evidence type="ECO:0000256" key="3">
    <source>
        <dbReference type="ARBA" id="ARBA00022989"/>
    </source>
</evidence>
<name>A0A1M4WKA1_9BACL</name>
<dbReference type="GO" id="GO:0005385">
    <property type="term" value="F:zinc ion transmembrane transporter activity"/>
    <property type="evidence" value="ECO:0007669"/>
    <property type="project" value="TreeGrafter"/>
</dbReference>
<reference evidence="7 8" key="1">
    <citation type="submission" date="2016-11" db="EMBL/GenBank/DDBJ databases">
        <authorList>
            <person name="Jaros S."/>
            <person name="Januszkiewicz K."/>
            <person name="Wedrychowicz H."/>
        </authorList>
    </citation>
    <scope>NUCLEOTIDE SEQUENCE [LARGE SCALE GENOMIC DNA]</scope>
    <source>
        <strain evidence="7 8">DSM 44666</strain>
    </source>
</reference>
<dbReference type="GO" id="GO:0005886">
    <property type="term" value="C:plasma membrane"/>
    <property type="evidence" value="ECO:0007669"/>
    <property type="project" value="TreeGrafter"/>
</dbReference>
<keyword evidence="3 5" id="KW-1133">Transmembrane helix</keyword>